<keyword evidence="4" id="KW-1185">Reference proteome</keyword>
<feature type="compositionally biased region" description="Polar residues" evidence="1">
    <location>
        <begin position="53"/>
        <end position="69"/>
    </location>
</feature>
<protein>
    <submittedName>
        <fullName evidence="3">DUF5719 family protein</fullName>
    </submittedName>
</protein>
<feature type="region of interest" description="Disordered" evidence="1">
    <location>
        <begin position="44"/>
        <end position="163"/>
    </location>
</feature>
<reference evidence="3 4" key="1">
    <citation type="submission" date="2023-05" db="EMBL/GenBank/DDBJ databases">
        <title>Streptomyces fuscus sp. nov., a brown-black pigment producing actinomyces isolated from dry sand of Sea duck farm.</title>
        <authorList>
            <person name="Xie J."/>
            <person name="Shen N."/>
        </authorList>
    </citation>
    <scope>NUCLEOTIDE SEQUENCE [LARGE SCALE GENOMIC DNA]</scope>
    <source>
        <strain evidence="3 4">CGMCC 4.1745</strain>
    </source>
</reference>
<proteinExistence type="predicted"/>
<feature type="chain" id="PRO_5045646769" evidence="2">
    <location>
        <begin position="23"/>
        <end position="539"/>
    </location>
</feature>
<dbReference type="EMBL" id="JASKMA010000008">
    <property type="protein sequence ID" value="MDT6984291.1"/>
    <property type="molecule type" value="Genomic_DNA"/>
</dbReference>
<comment type="caution">
    <text evidence="3">The sequence shown here is derived from an EMBL/GenBank/DDBJ whole genome shotgun (WGS) entry which is preliminary data.</text>
</comment>
<gene>
    <name evidence="3" type="ORF">QNO04_12555</name>
</gene>
<name>A0ABU3JQS3_9ACTN</name>
<feature type="signal peptide" evidence="2">
    <location>
        <begin position="1"/>
        <end position="22"/>
    </location>
</feature>
<evidence type="ECO:0000313" key="4">
    <source>
        <dbReference type="Proteomes" id="UP001249760"/>
    </source>
</evidence>
<evidence type="ECO:0000256" key="2">
    <source>
        <dbReference type="SAM" id="SignalP"/>
    </source>
</evidence>
<evidence type="ECO:0000256" key="1">
    <source>
        <dbReference type="SAM" id="MobiDB-lite"/>
    </source>
</evidence>
<keyword evidence="2" id="KW-0732">Signal</keyword>
<dbReference type="Proteomes" id="UP001249760">
    <property type="component" value="Unassembled WGS sequence"/>
</dbReference>
<accession>A0ABU3JQS3</accession>
<sequence>MNRTTLSLIAGATALAAVTGFAAVSAPDPGSAEQRTGAAATLPVERTGLLCPQPSTSDLAETTYTSFTPVTEGADDKGTAVLRAAAQQSVPGEDADGKSEDEKDGENADDGSTGENGENGDNGENGEKDEQGGKDAAKDDKADKPVLQLQAPGKPVTVEADGSDAPALVGTADGRFASGWAAQQTTEVAAGTGRGLQGVACSAADTQFWFPGASTDDSRTDYIHLTNPDDSAAVVDIELYGKDGELETTVGEGVTVKPRSAEPLLLSTLTAEKQTDVTVHVVVRSGRVGAAVQALDDETGGDWLPASADPSGSLVLPGIPKDAKAVRLVAFTPGDADVDLKVQLASPSGLITPAGNETLHLKGGMTAGFDLGDLTRGEAGSLVLTAPGGSVPVVAAVRVLRGEEGKQESAFVPAARPLETRATALDNTAKGTTLSVTAPEGGAEIEVTASAGTKGGTPQTKTYTIKSGTTQDIEAPVPAGLKGSYALTVETRSGGPVYASRTLASTEGGVPFFTVQPLPDDRGMVAVPDASEDLSVLQK</sequence>
<feature type="compositionally biased region" description="Basic and acidic residues" evidence="1">
    <location>
        <begin position="125"/>
        <end position="144"/>
    </location>
</feature>
<dbReference type="InterPro" id="IPR043777">
    <property type="entry name" value="DUF5719"/>
</dbReference>
<evidence type="ECO:0000313" key="3">
    <source>
        <dbReference type="EMBL" id="MDT6984291.1"/>
    </source>
</evidence>
<organism evidence="3 4">
    <name type="scientific">Streptomyces lusitanus</name>
    <dbReference type="NCBI Taxonomy" id="68232"/>
    <lineage>
        <taxon>Bacteria</taxon>
        <taxon>Bacillati</taxon>
        <taxon>Actinomycetota</taxon>
        <taxon>Actinomycetes</taxon>
        <taxon>Kitasatosporales</taxon>
        <taxon>Streptomycetaceae</taxon>
        <taxon>Streptomyces</taxon>
    </lineage>
</organism>
<dbReference type="RefSeq" id="WP_394310873.1">
    <property type="nucleotide sequence ID" value="NZ_JASKMA010000008.1"/>
</dbReference>
<dbReference type="Pfam" id="PF18986">
    <property type="entry name" value="DUF5719"/>
    <property type="match status" value="1"/>
</dbReference>